<sequence>MNAIALPAADEINETIGRASDSLNQMSGECLALYADGLAATMAASDETSRRIDDIRKSSTEACLASVGRFTALSRDTLMCRTLADALTLQQRSLENLTDSVADASRIYCGLFEAWSHAVDPIVARAALGPQRLFRAFAD</sequence>
<dbReference type="AlphaFoldDB" id="F4QTF6"/>
<evidence type="ECO:0000313" key="2">
    <source>
        <dbReference type="Proteomes" id="UP000006512"/>
    </source>
</evidence>
<dbReference type="HOGENOM" id="CLU_1841006_0_0_5"/>
<gene>
    <name evidence="1" type="ORF">ABI_44530</name>
</gene>
<reference evidence="2" key="1">
    <citation type="submission" date="2011-03" db="EMBL/GenBank/DDBJ databases">
        <title>Draft genome sequence of Brevundimonas diminuta.</title>
        <authorList>
            <person name="Brown P.J.B."/>
            <person name="Buechlein A."/>
            <person name="Hemmerich C."/>
            <person name="Brun Y.V."/>
        </authorList>
    </citation>
    <scope>NUCLEOTIDE SEQUENCE [LARGE SCALE GENOMIC DNA]</scope>
    <source>
        <strain evidence="2">C19</strain>
    </source>
</reference>
<dbReference type="EMBL" id="GL883080">
    <property type="protein sequence ID" value="EGF90026.1"/>
    <property type="molecule type" value="Genomic_DNA"/>
</dbReference>
<dbReference type="Proteomes" id="UP000006512">
    <property type="component" value="Unassembled WGS sequence"/>
</dbReference>
<proteinExistence type="predicted"/>
<name>F4QTF6_9CAUL</name>
<evidence type="ECO:0008006" key="3">
    <source>
        <dbReference type="Google" id="ProtNLM"/>
    </source>
</evidence>
<organism evidence="1 2">
    <name type="scientific">Asticcacaulis biprosthecium C19</name>
    <dbReference type="NCBI Taxonomy" id="715226"/>
    <lineage>
        <taxon>Bacteria</taxon>
        <taxon>Pseudomonadati</taxon>
        <taxon>Pseudomonadota</taxon>
        <taxon>Alphaproteobacteria</taxon>
        <taxon>Caulobacterales</taxon>
        <taxon>Caulobacteraceae</taxon>
        <taxon>Asticcacaulis</taxon>
    </lineage>
</organism>
<accession>F4QTF6</accession>
<evidence type="ECO:0000313" key="1">
    <source>
        <dbReference type="EMBL" id="EGF90026.1"/>
    </source>
</evidence>
<keyword evidence="2" id="KW-1185">Reference proteome</keyword>
<dbReference type="STRING" id="715226.ABI_44530"/>
<protein>
    <recommendedName>
        <fullName evidence="3">Phasin family protein</fullName>
    </recommendedName>
</protein>